<dbReference type="Pfam" id="PF21362">
    <property type="entry name" value="Sina_RING"/>
    <property type="match status" value="1"/>
</dbReference>
<dbReference type="InterPro" id="IPR004162">
    <property type="entry name" value="SINA-like_animal"/>
</dbReference>
<evidence type="ECO:0000259" key="12">
    <source>
        <dbReference type="PROSITE" id="PS51081"/>
    </source>
</evidence>
<comment type="pathway">
    <text evidence="2">Protein modification; protein ubiquitination.</text>
</comment>
<dbReference type="InterPro" id="IPR013010">
    <property type="entry name" value="Znf_SIAH"/>
</dbReference>
<dbReference type="GO" id="GO:0008270">
    <property type="term" value="F:zinc ion binding"/>
    <property type="evidence" value="ECO:0007669"/>
    <property type="project" value="UniProtKB-KW"/>
</dbReference>
<evidence type="ECO:0000256" key="6">
    <source>
        <dbReference type="ARBA" id="ARBA00022723"/>
    </source>
</evidence>
<evidence type="ECO:0000256" key="1">
    <source>
        <dbReference type="ARBA" id="ARBA00000900"/>
    </source>
</evidence>
<evidence type="ECO:0000256" key="10">
    <source>
        <dbReference type="PROSITE-ProRule" id="PRU00455"/>
    </source>
</evidence>
<dbReference type="AlphaFoldDB" id="A0A8R1DP29"/>
<dbReference type="GO" id="GO:0005737">
    <property type="term" value="C:cytoplasm"/>
    <property type="evidence" value="ECO:0007669"/>
    <property type="project" value="TreeGrafter"/>
</dbReference>
<dbReference type="Gene3D" id="3.30.40.10">
    <property type="entry name" value="Zinc/RING finger domain, C3HC4 (zinc finger)"/>
    <property type="match status" value="2"/>
</dbReference>
<keyword evidence="9" id="KW-0862">Zinc</keyword>
<dbReference type="InterPro" id="IPR049548">
    <property type="entry name" value="Sina-like_RING"/>
</dbReference>
<keyword evidence="7 10" id="KW-0863">Zinc-finger</keyword>
<evidence type="ECO:0000256" key="5">
    <source>
        <dbReference type="ARBA" id="ARBA00022679"/>
    </source>
</evidence>
<evidence type="ECO:0000256" key="2">
    <source>
        <dbReference type="ARBA" id="ARBA00004906"/>
    </source>
</evidence>
<dbReference type="PROSITE" id="PS51081">
    <property type="entry name" value="ZF_SIAH"/>
    <property type="match status" value="1"/>
</dbReference>
<dbReference type="GO" id="GO:0031624">
    <property type="term" value="F:ubiquitin conjugating enzyme binding"/>
    <property type="evidence" value="ECO:0007669"/>
    <property type="project" value="TreeGrafter"/>
</dbReference>
<keyword evidence="5" id="KW-0808">Transferase</keyword>
<dbReference type="Gene3D" id="2.60.210.10">
    <property type="entry name" value="Apoptosis, Tumor Necrosis Factor Receptor Associated Protein 2, Chain A"/>
    <property type="match status" value="1"/>
</dbReference>
<comment type="similarity">
    <text evidence="3">Belongs to the SINA (Seven in absentia) family.</text>
</comment>
<accession>A0A8R1DP29</accession>
<evidence type="ECO:0000313" key="13">
    <source>
        <dbReference type="EnsemblMetazoa" id="CJA08259b.1"/>
    </source>
</evidence>
<keyword evidence="6" id="KW-0479">Metal-binding</keyword>
<comment type="catalytic activity">
    <reaction evidence="1">
        <text>S-ubiquitinyl-[E2 ubiquitin-conjugating enzyme]-L-cysteine + [acceptor protein]-L-lysine = [E2 ubiquitin-conjugating enzyme]-L-cysteine + N(6)-ubiquitinyl-[acceptor protein]-L-lysine.</text>
        <dbReference type="EC" id="2.3.2.27"/>
    </reaction>
</comment>
<dbReference type="PROSITE" id="PS50089">
    <property type="entry name" value="ZF_RING_2"/>
    <property type="match status" value="1"/>
</dbReference>
<evidence type="ECO:0000259" key="11">
    <source>
        <dbReference type="PROSITE" id="PS50089"/>
    </source>
</evidence>
<dbReference type="InterPro" id="IPR008974">
    <property type="entry name" value="TRAF-like"/>
</dbReference>
<sequence>MQSVAPHIPIVGAGADDSSAEILSVFECPVCLEYMLPPYMQCPSGHLVCSNCRPKLQCCPTCRGPTREFFLDLNFPEFSLFSASVRNLGLEKIANTVRFPCRFSNSGCPLNFHHIDKIEHEELCEYRPYSCPCPGASCKWQGALSDVMDHLKRVHKSITTLQGEDIVFLATDINLPGAVDWVMMQSCFDYNFMLVLGESILFKGCAGENASKCFIEWEIYEK</sequence>
<name>A0A8R1DP29_CAEJA</name>
<organism evidence="13 14">
    <name type="scientific">Caenorhabditis japonica</name>
    <dbReference type="NCBI Taxonomy" id="281687"/>
    <lineage>
        <taxon>Eukaryota</taxon>
        <taxon>Metazoa</taxon>
        <taxon>Ecdysozoa</taxon>
        <taxon>Nematoda</taxon>
        <taxon>Chromadorea</taxon>
        <taxon>Rhabditida</taxon>
        <taxon>Rhabditina</taxon>
        <taxon>Rhabditomorpha</taxon>
        <taxon>Rhabditoidea</taxon>
        <taxon>Rhabditidae</taxon>
        <taxon>Peloderinae</taxon>
        <taxon>Caenorhabditis</taxon>
    </lineage>
</organism>
<evidence type="ECO:0000256" key="9">
    <source>
        <dbReference type="ARBA" id="ARBA00022833"/>
    </source>
</evidence>
<dbReference type="InterPro" id="IPR013083">
    <property type="entry name" value="Znf_RING/FYVE/PHD"/>
</dbReference>
<dbReference type="SUPFAM" id="SSF49599">
    <property type="entry name" value="TRAF domain-like"/>
    <property type="match status" value="1"/>
</dbReference>
<dbReference type="PANTHER" id="PTHR45877:SF2">
    <property type="entry name" value="E3 UBIQUITIN-PROTEIN LIGASE SINA-RELATED"/>
    <property type="match status" value="1"/>
</dbReference>
<feature type="domain" description="RING-type" evidence="11">
    <location>
        <begin position="28"/>
        <end position="63"/>
    </location>
</feature>
<dbReference type="EnsemblMetazoa" id="CJA08259b.1">
    <property type="protein sequence ID" value="CJA08259b.1"/>
    <property type="gene ID" value="WBGene00127461"/>
</dbReference>
<evidence type="ECO:0000256" key="8">
    <source>
        <dbReference type="ARBA" id="ARBA00022786"/>
    </source>
</evidence>
<dbReference type="PANTHER" id="PTHR45877">
    <property type="entry name" value="E3 UBIQUITIN-PROTEIN LIGASE SIAH2"/>
    <property type="match status" value="1"/>
</dbReference>
<dbReference type="SUPFAM" id="SSF57850">
    <property type="entry name" value="RING/U-box"/>
    <property type="match status" value="1"/>
</dbReference>
<dbReference type="GO" id="GO:0061630">
    <property type="term" value="F:ubiquitin protein ligase activity"/>
    <property type="evidence" value="ECO:0007669"/>
    <property type="project" value="UniProtKB-EC"/>
</dbReference>
<evidence type="ECO:0000256" key="4">
    <source>
        <dbReference type="ARBA" id="ARBA00012483"/>
    </source>
</evidence>
<keyword evidence="14" id="KW-1185">Reference proteome</keyword>
<reference evidence="14" key="1">
    <citation type="submission" date="2010-08" db="EMBL/GenBank/DDBJ databases">
        <authorList>
            <consortium name="Caenorhabditis japonica Sequencing Consortium"/>
            <person name="Wilson R.K."/>
        </authorList>
    </citation>
    <scope>NUCLEOTIDE SEQUENCE [LARGE SCALE GENOMIC DNA]</scope>
    <source>
        <strain evidence="14">DF5081</strain>
    </source>
</reference>
<feature type="domain" description="SIAH-type" evidence="12">
    <location>
        <begin position="96"/>
        <end position="156"/>
    </location>
</feature>
<dbReference type="GO" id="GO:0043161">
    <property type="term" value="P:proteasome-mediated ubiquitin-dependent protein catabolic process"/>
    <property type="evidence" value="ECO:0007669"/>
    <property type="project" value="TreeGrafter"/>
</dbReference>
<dbReference type="Pfam" id="PF21361">
    <property type="entry name" value="Sina_ZnF"/>
    <property type="match status" value="1"/>
</dbReference>
<proteinExistence type="inferred from homology"/>
<evidence type="ECO:0000313" key="14">
    <source>
        <dbReference type="Proteomes" id="UP000005237"/>
    </source>
</evidence>
<reference evidence="13" key="2">
    <citation type="submission" date="2022-06" db="UniProtKB">
        <authorList>
            <consortium name="EnsemblMetazoa"/>
        </authorList>
    </citation>
    <scope>IDENTIFICATION</scope>
    <source>
        <strain evidence="13">DF5081</strain>
    </source>
</reference>
<dbReference type="Proteomes" id="UP000005237">
    <property type="component" value="Unassembled WGS sequence"/>
</dbReference>
<dbReference type="FunFam" id="3.30.40.10:FF:000050">
    <property type="entry name" value="E3 ubiquitin-protein ligase"/>
    <property type="match status" value="1"/>
</dbReference>
<protein>
    <recommendedName>
        <fullName evidence="4">RING-type E3 ubiquitin transferase</fullName>
        <ecNumber evidence="4">2.3.2.27</ecNumber>
    </recommendedName>
</protein>
<dbReference type="InterPro" id="IPR001841">
    <property type="entry name" value="Znf_RING"/>
</dbReference>
<keyword evidence="8" id="KW-0833">Ubl conjugation pathway</keyword>
<evidence type="ECO:0000256" key="7">
    <source>
        <dbReference type="ARBA" id="ARBA00022771"/>
    </source>
</evidence>
<evidence type="ECO:0000256" key="3">
    <source>
        <dbReference type="ARBA" id="ARBA00009119"/>
    </source>
</evidence>
<dbReference type="EC" id="2.3.2.27" evidence="4"/>